<gene>
    <name evidence="1" type="ORF">M404DRAFT_991403</name>
</gene>
<dbReference type="InParanoid" id="A0A0C3PZ62"/>
<evidence type="ECO:0000313" key="2">
    <source>
        <dbReference type="Proteomes" id="UP000054217"/>
    </source>
</evidence>
<evidence type="ECO:0000313" key="1">
    <source>
        <dbReference type="EMBL" id="KIO14644.1"/>
    </source>
</evidence>
<reference evidence="2" key="2">
    <citation type="submission" date="2015-01" db="EMBL/GenBank/DDBJ databases">
        <title>Evolutionary Origins and Diversification of the Mycorrhizal Mutualists.</title>
        <authorList>
            <consortium name="DOE Joint Genome Institute"/>
            <consortium name="Mycorrhizal Genomics Consortium"/>
            <person name="Kohler A."/>
            <person name="Kuo A."/>
            <person name="Nagy L.G."/>
            <person name="Floudas D."/>
            <person name="Copeland A."/>
            <person name="Barry K.W."/>
            <person name="Cichocki N."/>
            <person name="Veneault-Fourrey C."/>
            <person name="LaButti K."/>
            <person name="Lindquist E.A."/>
            <person name="Lipzen A."/>
            <person name="Lundell T."/>
            <person name="Morin E."/>
            <person name="Murat C."/>
            <person name="Riley R."/>
            <person name="Ohm R."/>
            <person name="Sun H."/>
            <person name="Tunlid A."/>
            <person name="Henrissat B."/>
            <person name="Grigoriev I.V."/>
            <person name="Hibbett D.S."/>
            <person name="Martin F."/>
        </authorList>
    </citation>
    <scope>NUCLEOTIDE SEQUENCE [LARGE SCALE GENOMIC DNA]</scope>
    <source>
        <strain evidence="2">Marx 270</strain>
    </source>
</reference>
<name>A0A0C3PZ62_PISTI</name>
<reference evidence="1 2" key="1">
    <citation type="submission" date="2014-04" db="EMBL/GenBank/DDBJ databases">
        <authorList>
            <consortium name="DOE Joint Genome Institute"/>
            <person name="Kuo A."/>
            <person name="Kohler A."/>
            <person name="Costa M.D."/>
            <person name="Nagy L.G."/>
            <person name="Floudas D."/>
            <person name="Copeland A."/>
            <person name="Barry K.W."/>
            <person name="Cichocki N."/>
            <person name="Veneault-Fourrey C."/>
            <person name="LaButti K."/>
            <person name="Lindquist E.A."/>
            <person name="Lipzen A."/>
            <person name="Lundell T."/>
            <person name="Morin E."/>
            <person name="Murat C."/>
            <person name="Sun H."/>
            <person name="Tunlid A."/>
            <person name="Henrissat B."/>
            <person name="Grigoriev I.V."/>
            <person name="Hibbett D.S."/>
            <person name="Martin F."/>
            <person name="Nordberg H.P."/>
            <person name="Cantor M.N."/>
            <person name="Hua S.X."/>
        </authorList>
    </citation>
    <scope>NUCLEOTIDE SEQUENCE [LARGE SCALE GENOMIC DNA]</scope>
    <source>
        <strain evidence="1 2">Marx 270</strain>
    </source>
</reference>
<organism evidence="1 2">
    <name type="scientific">Pisolithus tinctorius Marx 270</name>
    <dbReference type="NCBI Taxonomy" id="870435"/>
    <lineage>
        <taxon>Eukaryota</taxon>
        <taxon>Fungi</taxon>
        <taxon>Dikarya</taxon>
        <taxon>Basidiomycota</taxon>
        <taxon>Agaricomycotina</taxon>
        <taxon>Agaricomycetes</taxon>
        <taxon>Agaricomycetidae</taxon>
        <taxon>Boletales</taxon>
        <taxon>Sclerodermatineae</taxon>
        <taxon>Pisolithaceae</taxon>
        <taxon>Pisolithus</taxon>
    </lineage>
</organism>
<accession>A0A0C3PZ62</accession>
<sequence>MAGAGRGAMPSACRIPIGPYSKMNSKGGSWLGTNSQTLDGMLRSLSGPNPTQWVDNFFTDFS</sequence>
<protein>
    <submittedName>
        <fullName evidence="1">Uncharacterized protein</fullName>
    </submittedName>
</protein>
<dbReference type="AlphaFoldDB" id="A0A0C3PZ62"/>
<dbReference type="EMBL" id="KN831944">
    <property type="protein sequence ID" value="KIO14644.1"/>
    <property type="molecule type" value="Genomic_DNA"/>
</dbReference>
<proteinExistence type="predicted"/>
<dbReference type="Proteomes" id="UP000054217">
    <property type="component" value="Unassembled WGS sequence"/>
</dbReference>
<dbReference type="HOGENOM" id="CLU_2905073_0_0_1"/>
<keyword evidence="2" id="KW-1185">Reference proteome</keyword>